<gene>
    <name evidence="3" type="ORF">KHB02_019170</name>
    <name evidence="2" type="ORF">KHB02_31345</name>
</gene>
<feature type="chain" id="PRO_5044697380" description="Lipoprotein" evidence="1">
    <location>
        <begin position="26"/>
        <end position="80"/>
    </location>
</feature>
<comment type="caution">
    <text evidence="2">The sequence shown here is derived from an EMBL/GenBank/DDBJ whole genome shotgun (WGS) entry which is preliminary data.</text>
</comment>
<dbReference type="RefSeq" id="WP_213145696.1">
    <property type="nucleotide sequence ID" value="NZ_JAGYPE020000040.1"/>
</dbReference>
<name>A0A942YD06_9BACI</name>
<feature type="signal peptide" evidence="1">
    <location>
        <begin position="1"/>
        <end position="25"/>
    </location>
</feature>
<sequence length="80" mass="9065">MMKKFLFLLLTVMIASSLTGCGEQANEDLKAKIQSSPNENYKGNPHPVVKEEMKLTEEEKAEFNKLKQEIMSTKEGESDE</sequence>
<evidence type="ECO:0000313" key="4">
    <source>
        <dbReference type="Proteomes" id="UP000677265"/>
    </source>
</evidence>
<dbReference type="AlphaFoldDB" id="A0A942YD06"/>
<protein>
    <recommendedName>
        <fullName evidence="5">Lipoprotein</fullName>
    </recommendedName>
</protein>
<evidence type="ECO:0008006" key="5">
    <source>
        <dbReference type="Google" id="ProtNLM"/>
    </source>
</evidence>
<dbReference type="Proteomes" id="UP000677265">
    <property type="component" value="Unassembled WGS sequence"/>
</dbReference>
<evidence type="ECO:0000313" key="3">
    <source>
        <dbReference type="EMBL" id="MCH6267646.1"/>
    </source>
</evidence>
<evidence type="ECO:0000256" key="1">
    <source>
        <dbReference type="SAM" id="SignalP"/>
    </source>
</evidence>
<dbReference type="EMBL" id="JAGYPE010000006">
    <property type="protein sequence ID" value="MBS4185889.1"/>
    <property type="molecule type" value="Genomic_DNA"/>
</dbReference>
<keyword evidence="1" id="KW-0732">Signal</keyword>
<evidence type="ECO:0000313" key="2">
    <source>
        <dbReference type="EMBL" id="MBS4185889.1"/>
    </source>
</evidence>
<accession>A0A942YD06</accession>
<organism evidence="2">
    <name type="scientific">Neobacillus citreus</name>
    <dbReference type="NCBI Taxonomy" id="2833578"/>
    <lineage>
        <taxon>Bacteria</taxon>
        <taxon>Bacillati</taxon>
        <taxon>Bacillota</taxon>
        <taxon>Bacilli</taxon>
        <taxon>Bacillales</taxon>
        <taxon>Bacillaceae</taxon>
        <taxon>Neobacillus</taxon>
    </lineage>
</organism>
<proteinExistence type="predicted"/>
<keyword evidence="4" id="KW-1185">Reference proteome</keyword>
<dbReference type="EMBL" id="JAGYPE020000040">
    <property type="protein sequence ID" value="MCH6267646.1"/>
    <property type="molecule type" value="Genomic_DNA"/>
</dbReference>
<reference evidence="2" key="1">
    <citation type="submission" date="2021-05" db="EMBL/GenBank/DDBJ databases">
        <title>Novel Bacillus species.</title>
        <authorList>
            <person name="Liu G."/>
        </authorList>
    </citation>
    <scope>NUCLEOTIDE SEQUENCE</scope>
    <source>
        <strain evidence="2 4">FJAT-50051</strain>
    </source>
</reference>
<dbReference type="PROSITE" id="PS51257">
    <property type="entry name" value="PROKAR_LIPOPROTEIN"/>
    <property type="match status" value="1"/>
</dbReference>